<evidence type="ECO:0008006" key="4">
    <source>
        <dbReference type="Google" id="ProtNLM"/>
    </source>
</evidence>
<name>A0A4R3L9N4_9BACL</name>
<evidence type="ECO:0000256" key="1">
    <source>
        <dbReference type="SAM" id="Phobius"/>
    </source>
</evidence>
<reference evidence="2 3" key="1">
    <citation type="submission" date="2019-03" db="EMBL/GenBank/DDBJ databases">
        <title>Genomic Encyclopedia of Type Strains, Phase IV (KMG-IV): sequencing the most valuable type-strain genomes for metagenomic binning, comparative biology and taxonomic classification.</title>
        <authorList>
            <person name="Goeker M."/>
        </authorList>
    </citation>
    <scope>NUCLEOTIDE SEQUENCE [LARGE SCALE GENOMIC DNA]</scope>
    <source>
        <strain evidence="2 3">DSM 45707</strain>
    </source>
</reference>
<dbReference type="EMBL" id="SMAG01000001">
    <property type="protein sequence ID" value="TCS96533.1"/>
    <property type="molecule type" value="Genomic_DNA"/>
</dbReference>
<evidence type="ECO:0000313" key="3">
    <source>
        <dbReference type="Proteomes" id="UP000294937"/>
    </source>
</evidence>
<keyword evidence="1" id="KW-0472">Membrane</keyword>
<proteinExistence type="predicted"/>
<feature type="transmembrane region" description="Helical" evidence="1">
    <location>
        <begin position="137"/>
        <end position="155"/>
    </location>
</feature>
<keyword evidence="1" id="KW-0812">Transmembrane</keyword>
<dbReference type="Proteomes" id="UP000294937">
    <property type="component" value="Unassembled WGS sequence"/>
</dbReference>
<dbReference type="RefSeq" id="WP_131922938.1">
    <property type="nucleotide sequence ID" value="NZ_SMAG01000001.1"/>
</dbReference>
<accession>A0A4R3L9N4</accession>
<evidence type="ECO:0000313" key="2">
    <source>
        <dbReference type="EMBL" id="TCS96533.1"/>
    </source>
</evidence>
<feature type="transmembrane region" description="Helical" evidence="1">
    <location>
        <begin position="32"/>
        <end position="49"/>
    </location>
</feature>
<comment type="caution">
    <text evidence="2">The sequence shown here is derived from an EMBL/GenBank/DDBJ whole genome shotgun (WGS) entry which is preliminary data.</text>
</comment>
<feature type="transmembrane region" description="Helical" evidence="1">
    <location>
        <begin position="84"/>
        <end position="101"/>
    </location>
</feature>
<gene>
    <name evidence="2" type="ORF">EDD58_101167</name>
</gene>
<keyword evidence="3" id="KW-1185">Reference proteome</keyword>
<feature type="transmembrane region" description="Helical" evidence="1">
    <location>
        <begin position="108"/>
        <end position="125"/>
    </location>
</feature>
<dbReference type="AlphaFoldDB" id="A0A4R3L9N4"/>
<keyword evidence="1" id="KW-1133">Transmembrane helix</keyword>
<sequence>MQSKVIGLLLVLFGLLLLIVKFEWAPLTSFLSWPFLLFLGGALLTFLGFIRKKPQLVFLGTIMGGCGLYIWGLKYEIDGWPDHWSFIVVILGIAFLLQFGVSKNKSTALIGAMILLAGLFAWPGITDIPILAPMTSMVHSIWPIFIVTLGTVLLLKK</sequence>
<protein>
    <recommendedName>
        <fullName evidence="4">DUF5668 domain-containing protein</fullName>
    </recommendedName>
</protein>
<feature type="transmembrane region" description="Helical" evidence="1">
    <location>
        <begin position="56"/>
        <end position="72"/>
    </location>
</feature>
<dbReference type="OrthoDB" id="2989824at2"/>
<organism evidence="2 3">
    <name type="scientific">Hazenella coriacea</name>
    <dbReference type="NCBI Taxonomy" id="1179467"/>
    <lineage>
        <taxon>Bacteria</taxon>
        <taxon>Bacillati</taxon>
        <taxon>Bacillota</taxon>
        <taxon>Bacilli</taxon>
        <taxon>Bacillales</taxon>
        <taxon>Thermoactinomycetaceae</taxon>
        <taxon>Hazenella</taxon>
    </lineage>
</organism>